<gene>
    <name evidence="1" type="ORF">CHRIB12_LOCUS5291</name>
</gene>
<sequence length="650" mass="75632">MSQPQIVINPDKELHIVCRLLFYNIPGFYTNAKNLYNACQKEGYSFRLRDIAKWLVYQYIHQIYRQPLPCKAEASFSKIKIPNKVQQCDILLHTYDDQDGRRIFVCTFLIIDVATRFKDARSITLRNSLEIWNAVKEIFEDPSNPLTWPTLLMTDGDASFESLALIKAFKKRIAELIYKVQYAIEGRLTDGERSRLWKKILKKYIDYLNNSKTRLIGMSPARAMTLEKVESKPSRKAKRAIGKDEEIKLQKGTAVRYLLKPGELEGDHRRRATDPYWSLRVYKIKRVVIRKNPPQPILYYLENGPIESTAHLMGRNPKRLFKFEELQVIEEPDKIEYPPDEFMRKYHPTGFVHYIQIANDKLTKADQYAKKHSGHCLEKTGRINGHNLDQIMKYVIFAVDEVKPSKKYQGDPHAPAWPFRIIVAGASNSGKTNMILNLLVMNKFYYMFRKKKSSKIGERNVKCDDVILCGHHLNEPKYRIVRNFYKYLAQDKSKPYYEDITFSTLTPDKIPDPKKFNVKRSKLTIFEDVCSDPPAIQKKIIPYFSRGRHENISSIYVSQKFHRIPTDIRENATHIVLFSGGGSTRKLADIISPYTDADPHKASKVIDGYLRQKEFVVIDINKPRSESFSLRWNTPLNLEKEIESLGNTSN</sequence>
<name>A0A915YX76_9GLOM</name>
<organism evidence="1 2">
    <name type="scientific">Rhizophagus irregularis</name>
    <dbReference type="NCBI Taxonomy" id="588596"/>
    <lineage>
        <taxon>Eukaryota</taxon>
        <taxon>Fungi</taxon>
        <taxon>Fungi incertae sedis</taxon>
        <taxon>Mucoromycota</taxon>
        <taxon>Glomeromycotina</taxon>
        <taxon>Glomeromycetes</taxon>
        <taxon>Glomerales</taxon>
        <taxon>Glomeraceae</taxon>
        <taxon>Rhizophagus</taxon>
    </lineage>
</organism>
<dbReference type="OrthoDB" id="2403749at2759"/>
<evidence type="ECO:0008006" key="3">
    <source>
        <dbReference type="Google" id="ProtNLM"/>
    </source>
</evidence>
<evidence type="ECO:0000313" key="1">
    <source>
        <dbReference type="EMBL" id="CAB5351829.1"/>
    </source>
</evidence>
<dbReference type="Proteomes" id="UP000684084">
    <property type="component" value="Unassembled WGS sequence"/>
</dbReference>
<protein>
    <recommendedName>
        <fullName evidence="3">Integrase catalytic domain-containing protein</fullName>
    </recommendedName>
</protein>
<accession>A0A915YX76</accession>
<dbReference type="VEuPathDB" id="FungiDB:RhiirFUN_014475"/>
<comment type="caution">
    <text evidence="1">The sequence shown here is derived from an EMBL/GenBank/DDBJ whole genome shotgun (WGS) entry which is preliminary data.</text>
</comment>
<dbReference type="EMBL" id="CAGKOT010000008">
    <property type="protein sequence ID" value="CAB5351829.1"/>
    <property type="molecule type" value="Genomic_DNA"/>
</dbReference>
<dbReference type="AlphaFoldDB" id="A0A915YX76"/>
<dbReference type="VEuPathDB" id="FungiDB:RhiirFUN_013530"/>
<reference evidence="1" key="1">
    <citation type="submission" date="2020-05" db="EMBL/GenBank/DDBJ databases">
        <authorList>
            <person name="Rincon C."/>
            <person name="Sanders R I."/>
            <person name="Robbins C."/>
            <person name="Chaturvedi A."/>
        </authorList>
    </citation>
    <scope>NUCLEOTIDE SEQUENCE</scope>
    <source>
        <strain evidence="1">CHB12</strain>
    </source>
</reference>
<evidence type="ECO:0000313" key="2">
    <source>
        <dbReference type="Proteomes" id="UP000684084"/>
    </source>
</evidence>
<proteinExistence type="predicted"/>